<organism evidence="1 2">
    <name type="scientific">Thalictrum thalictroides</name>
    <name type="common">Rue-anemone</name>
    <name type="synonym">Anemone thalictroides</name>
    <dbReference type="NCBI Taxonomy" id="46969"/>
    <lineage>
        <taxon>Eukaryota</taxon>
        <taxon>Viridiplantae</taxon>
        <taxon>Streptophyta</taxon>
        <taxon>Embryophyta</taxon>
        <taxon>Tracheophyta</taxon>
        <taxon>Spermatophyta</taxon>
        <taxon>Magnoliopsida</taxon>
        <taxon>Ranunculales</taxon>
        <taxon>Ranunculaceae</taxon>
        <taxon>Thalictroideae</taxon>
        <taxon>Thalictrum</taxon>
    </lineage>
</organism>
<proteinExistence type="predicted"/>
<gene>
    <name evidence="1" type="ORF">FRX31_027108</name>
</gene>
<dbReference type="EMBL" id="JABWDY010033600">
    <property type="protein sequence ID" value="KAF5183306.1"/>
    <property type="molecule type" value="Genomic_DNA"/>
</dbReference>
<protein>
    <submittedName>
        <fullName evidence="1">Uncharacterized protein</fullName>
    </submittedName>
</protein>
<feature type="non-terminal residue" evidence="1">
    <location>
        <position position="1"/>
    </location>
</feature>
<accession>A0A7J6VDY5</accession>
<comment type="caution">
    <text evidence="1">The sequence shown here is derived from an EMBL/GenBank/DDBJ whole genome shotgun (WGS) entry which is preliminary data.</text>
</comment>
<keyword evidence="2" id="KW-1185">Reference proteome</keyword>
<evidence type="ECO:0000313" key="1">
    <source>
        <dbReference type="EMBL" id="KAF5183306.1"/>
    </source>
</evidence>
<name>A0A7J6VDY5_THATH</name>
<dbReference type="AlphaFoldDB" id="A0A7J6VDY5"/>
<sequence>FLTSILVLSRGKGAVVAEDDEFYVPGKRRINYRGSSSAFKNTYVEGLVVQPQCVINQENFDDWLCVPTEDECETVSISSSYPWNLEIEFFQI</sequence>
<dbReference type="Proteomes" id="UP000554482">
    <property type="component" value="Unassembled WGS sequence"/>
</dbReference>
<reference evidence="1 2" key="1">
    <citation type="submission" date="2020-06" db="EMBL/GenBank/DDBJ databases">
        <title>Transcriptomic and genomic resources for Thalictrum thalictroides and T. hernandezii: Facilitating candidate gene discovery in an emerging model plant lineage.</title>
        <authorList>
            <person name="Arias T."/>
            <person name="Riano-Pachon D.M."/>
            <person name="Di Stilio V.S."/>
        </authorList>
    </citation>
    <scope>NUCLEOTIDE SEQUENCE [LARGE SCALE GENOMIC DNA]</scope>
    <source>
        <strain evidence="2">cv. WT478/WT964</strain>
        <tissue evidence="1">Leaves</tissue>
    </source>
</reference>
<evidence type="ECO:0000313" key="2">
    <source>
        <dbReference type="Proteomes" id="UP000554482"/>
    </source>
</evidence>